<evidence type="ECO:0000313" key="3">
    <source>
        <dbReference type="Proteomes" id="UP000830962"/>
    </source>
</evidence>
<sequence length="537" mass="58983">MGNAQSTVVESDSVDKTPVISVISTSPDSIAEVCATLSNNCTSVTNSPSLVDTSADINNSNSATTPSHIVTSAITTPPLVPVKTTQPSVVATTTSLPVVTTVVTTTTPLTVVTTPTTVVTTTTPLTVVTTPTTVVTTNTPSLVTATPTTVVATTTSPSVTAKLPPVAVKPTSPSVTTTPTDMSKNHHNYYNSVPPLLDPPHQQYRSSSSNPVLNMQPQPIPTTQTYYNQPKMPPKKSNNMPKTTFYSCTTENCLKRSYVESNILQGVDGNRPGNNNYSSFVTLPLNMWEYWTGDNTSSIKTYISGLRRNSEKLVRIKQLTVRLSNLQIIEEYNNECMNNPYMHAVVFENDATSEIRCYQNIRPANHHCMSTNGCVMGYISSGDITRGNVGILSSDKLFNSVDKVRTWTSKSDPIEYSANCDTNVWFRIPDFHKSPEIVHQLPLSGNFTYTSKKTTYTSNPPTQHIPLITCGVLHIGIPRVCDSSNEPKKFKVHFLMEQEMQFEFRYRGPNERVVKLDEHIPIGNILNDIDLEPPHTC</sequence>
<keyword evidence="3" id="KW-1185">Reference proteome</keyword>
<name>A0AAE8Y0L3_9VIRU</name>
<reference evidence="2" key="1">
    <citation type="journal article" date="2021" name="Viruses">
        <title>Identification and Full Characterisation of Two Novel Crustacean Infecting Members of the Family Nudiviridae Provides Support for Two Subfamilies.</title>
        <authorList>
            <person name="Bateman K.S."/>
            <person name="Kerr R."/>
            <person name="Stentiford G.D."/>
            <person name="Bean T.P."/>
            <person name="Hooper C."/>
            <person name="Van Eynde B."/>
            <person name="Delbare D."/>
            <person name="Bojko J."/>
            <person name="Christiaens O."/>
            <person name="Taning C.N.T."/>
            <person name="Smagghe G."/>
            <person name="van Oers M.M."/>
            <person name="van Aerle R."/>
        </authorList>
    </citation>
    <scope>NUCLEOTIDE SEQUENCE</scope>
    <source>
        <strain evidence="2">AN2</strain>
    </source>
</reference>
<evidence type="ECO:0000256" key="1">
    <source>
        <dbReference type="SAM" id="MobiDB-lite"/>
    </source>
</evidence>
<feature type="compositionally biased region" description="Low complexity" evidence="1">
    <location>
        <begin position="163"/>
        <end position="180"/>
    </location>
</feature>
<protein>
    <submittedName>
        <fullName evidence="2">Polyhedrin</fullName>
    </submittedName>
</protein>
<organism evidence="2 3">
    <name type="scientific">Carcinus maenas nudivirus</name>
    <dbReference type="NCBI Taxonomy" id="2880837"/>
    <lineage>
        <taxon>Viruses</taxon>
        <taxon>Viruses incertae sedis</taxon>
        <taxon>Naldaviricetes</taxon>
        <taxon>Lefavirales</taxon>
        <taxon>Nudiviridae</taxon>
        <taxon>Gammanudivirus</taxon>
        <taxon>Gammanudivirus cameanadis</taxon>
    </lineage>
</organism>
<feature type="region of interest" description="Disordered" evidence="1">
    <location>
        <begin position="163"/>
        <end position="224"/>
    </location>
</feature>
<dbReference type="EMBL" id="MZ311578">
    <property type="protein sequence ID" value="UBZ25685.1"/>
    <property type="molecule type" value="Genomic_DNA"/>
</dbReference>
<accession>A0AAE8Y0L3</accession>
<gene>
    <name evidence="2" type="ORF">CmNV_094</name>
</gene>
<proteinExistence type="predicted"/>
<feature type="compositionally biased region" description="Polar residues" evidence="1">
    <location>
        <begin position="203"/>
        <end position="224"/>
    </location>
</feature>
<evidence type="ECO:0000313" key="2">
    <source>
        <dbReference type="EMBL" id="UBZ25685.1"/>
    </source>
</evidence>
<dbReference type="Proteomes" id="UP000830962">
    <property type="component" value="Segment"/>
</dbReference>